<comment type="caution">
    <text evidence="1">The sequence shown here is derived from an EMBL/GenBank/DDBJ whole genome shotgun (WGS) entry which is preliminary data.</text>
</comment>
<dbReference type="EMBL" id="WTPW01000211">
    <property type="protein sequence ID" value="KAF0534398.1"/>
    <property type="molecule type" value="Genomic_DNA"/>
</dbReference>
<protein>
    <submittedName>
        <fullName evidence="1">Uncharacterized protein</fullName>
    </submittedName>
</protein>
<sequence>MIDLLVVSEPFVKEKLHENKVSTLYIFSFLDVAEFWNPALTKPLVQTAAKAIGRKQSIKRTLFGLARKCIKLVNYDNLNDSNHLIKIFKEWMHIHKERSQHHTIVIYNHTTKYDQMGKQNIEQNHIIGDNDQIMNSEYDQIIDNDEGSEILEDEVIKHYQIAIIRLLDI</sequence>
<evidence type="ECO:0000313" key="1">
    <source>
        <dbReference type="EMBL" id="KAF0534398.1"/>
    </source>
</evidence>
<reference evidence="1 2" key="1">
    <citation type="journal article" date="2019" name="Environ. Microbiol.">
        <title>At the nexus of three kingdoms: the genome of the mycorrhizal fungus Gigaspora margarita provides insights into plant, endobacterial and fungal interactions.</title>
        <authorList>
            <person name="Venice F."/>
            <person name="Ghignone S."/>
            <person name="Salvioli di Fossalunga A."/>
            <person name="Amselem J."/>
            <person name="Novero M."/>
            <person name="Xianan X."/>
            <person name="Sedzielewska Toro K."/>
            <person name="Morin E."/>
            <person name="Lipzen A."/>
            <person name="Grigoriev I.V."/>
            <person name="Henrissat B."/>
            <person name="Martin F.M."/>
            <person name="Bonfante P."/>
        </authorList>
    </citation>
    <scope>NUCLEOTIDE SEQUENCE [LARGE SCALE GENOMIC DNA]</scope>
    <source>
        <strain evidence="1 2">BEG34</strain>
    </source>
</reference>
<organism evidence="1 2">
    <name type="scientific">Gigaspora margarita</name>
    <dbReference type="NCBI Taxonomy" id="4874"/>
    <lineage>
        <taxon>Eukaryota</taxon>
        <taxon>Fungi</taxon>
        <taxon>Fungi incertae sedis</taxon>
        <taxon>Mucoromycota</taxon>
        <taxon>Glomeromycotina</taxon>
        <taxon>Glomeromycetes</taxon>
        <taxon>Diversisporales</taxon>
        <taxon>Gigasporaceae</taxon>
        <taxon>Gigaspora</taxon>
    </lineage>
</organism>
<dbReference type="AlphaFoldDB" id="A0A8H4AUN8"/>
<evidence type="ECO:0000313" key="2">
    <source>
        <dbReference type="Proteomes" id="UP000439903"/>
    </source>
</evidence>
<keyword evidence="2" id="KW-1185">Reference proteome</keyword>
<dbReference type="Proteomes" id="UP000439903">
    <property type="component" value="Unassembled WGS sequence"/>
</dbReference>
<accession>A0A8H4AUN8</accession>
<name>A0A8H4AUN8_GIGMA</name>
<gene>
    <name evidence="1" type="ORF">F8M41_009979</name>
</gene>
<proteinExistence type="predicted"/>